<keyword evidence="3" id="KW-1185">Reference proteome</keyword>
<organism evidence="2 3">
    <name type="scientific">Lysobacter daejeonensis GH1-9</name>
    <dbReference type="NCBI Taxonomy" id="1385517"/>
    <lineage>
        <taxon>Bacteria</taxon>
        <taxon>Pseudomonadati</taxon>
        <taxon>Pseudomonadota</taxon>
        <taxon>Gammaproteobacteria</taxon>
        <taxon>Lysobacterales</taxon>
        <taxon>Lysobacteraceae</taxon>
        <taxon>Aerolutibacter</taxon>
    </lineage>
</organism>
<dbReference type="RefSeq" id="WP_036134040.1">
    <property type="nucleotide sequence ID" value="NZ_AVPU01000002.1"/>
</dbReference>
<sequence length="165" mass="17926">MKTTTRLMLTACLALPLLAACKKEEAAKPEAVVQAPLVAPTTNDENAWGSYLQEVVKRNLDGVTGQPYLYFLPAEETPDFQGYYDRLLEQSSTDMQRGIVEGNLVAYGSPSSARMADLMIASFEKVQAGSMKGVKVLFLGKPADGERVKAAIAPTGVDYKFIETK</sequence>
<accession>A0A0A0EZN4</accession>
<feature type="signal peptide" evidence="1">
    <location>
        <begin position="1"/>
        <end position="19"/>
    </location>
</feature>
<dbReference type="STRING" id="1385517.N800_10285"/>
<dbReference type="AlphaFoldDB" id="A0A0A0EZN4"/>
<comment type="caution">
    <text evidence="2">The sequence shown here is derived from an EMBL/GenBank/DDBJ whole genome shotgun (WGS) entry which is preliminary data.</text>
</comment>
<dbReference type="Proteomes" id="UP000029998">
    <property type="component" value="Unassembled WGS sequence"/>
</dbReference>
<proteinExistence type="predicted"/>
<dbReference type="EMBL" id="AVPU01000002">
    <property type="protein sequence ID" value="KGM56004.1"/>
    <property type="molecule type" value="Genomic_DNA"/>
</dbReference>
<evidence type="ECO:0000313" key="2">
    <source>
        <dbReference type="EMBL" id="KGM56004.1"/>
    </source>
</evidence>
<feature type="chain" id="PRO_5001961955" evidence="1">
    <location>
        <begin position="20"/>
        <end position="165"/>
    </location>
</feature>
<keyword evidence="1" id="KW-0732">Signal</keyword>
<evidence type="ECO:0000313" key="3">
    <source>
        <dbReference type="Proteomes" id="UP000029998"/>
    </source>
</evidence>
<dbReference type="OrthoDB" id="6022222at2"/>
<evidence type="ECO:0000256" key="1">
    <source>
        <dbReference type="SAM" id="SignalP"/>
    </source>
</evidence>
<name>A0A0A0EZN4_9GAMM</name>
<protein>
    <submittedName>
        <fullName evidence="2">Uncharacterized protein</fullName>
    </submittedName>
</protein>
<dbReference type="eggNOG" id="ENOG5030T6P">
    <property type="taxonomic scope" value="Bacteria"/>
</dbReference>
<dbReference type="PROSITE" id="PS51257">
    <property type="entry name" value="PROKAR_LIPOPROTEIN"/>
    <property type="match status" value="1"/>
</dbReference>
<gene>
    <name evidence="2" type="ORF">N800_10285</name>
</gene>
<reference evidence="2 3" key="1">
    <citation type="submission" date="2013-08" db="EMBL/GenBank/DDBJ databases">
        <title>Genome sequencing of Lysobacter.</title>
        <authorList>
            <person name="Zhang S."/>
            <person name="Wang G."/>
        </authorList>
    </citation>
    <scope>NUCLEOTIDE SEQUENCE [LARGE SCALE GENOMIC DNA]</scope>
    <source>
        <strain evidence="2 3">GH1-9</strain>
    </source>
</reference>